<evidence type="ECO:0000313" key="1">
    <source>
        <dbReference type="EMBL" id="JAD59031.1"/>
    </source>
</evidence>
<protein>
    <submittedName>
        <fullName evidence="1">Uncharacterized protein</fullName>
    </submittedName>
</protein>
<sequence length="38" mass="4237">MIWHRARARGPRVVVGPCTRAAAAAGRDLPWRQPVDLE</sequence>
<reference evidence="1" key="1">
    <citation type="submission" date="2014-09" db="EMBL/GenBank/DDBJ databases">
        <authorList>
            <person name="Magalhaes I.L.F."/>
            <person name="Oliveira U."/>
            <person name="Santos F.R."/>
            <person name="Vidigal T.H.D.A."/>
            <person name="Brescovit A.D."/>
            <person name="Santos A.J."/>
        </authorList>
    </citation>
    <scope>NUCLEOTIDE SEQUENCE</scope>
    <source>
        <tissue evidence="1">Shoot tissue taken approximately 20 cm above the soil surface</tissue>
    </source>
</reference>
<organism evidence="1">
    <name type="scientific">Arundo donax</name>
    <name type="common">Giant reed</name>
    <name type="synonym">Donax arundinaceus</name>
    <dbReference type="NCBI Taxonomy" id="35708"/>
    <lineage>
        <taxon>Eukaryota</taxon>
        <taxon>Viridiplantae</taxon>
        <taxon>Streptophyta</taxon>
        <taxon>Embryophyta</taxon>
        <taxon>Tracheophyta</taxon>
        <taxon>Spermatophyta</taxon>
        <taxon>Magnoliopsida</taxon>
        <taxon>Liliopsida</taxon>
        <taxon>Poales</taxon>
        <taxon>Poaceae</taxon>
        <taxon>PACMAD clade</taxon>
        <taxon>Arundinoideae</taxon>
        <taxon>Arundineae</taxon>
        <taxon>Arundo</taxon>
    </lineage>
</organism>
<reference evidence="1" key="2">
    <citation type="journal article" date="2015" name="Data Brief">
        <title>Shoot transcriptome of the giant reed, Arundo donax.</title>
        <authorList>
            <person name="Barrero R.A."/>
            <person name="Guerrero F.D."/>
            <person name="Moolhuijzen P."/>
            <person name="Goolsby J.A."/>
            <person name="Tidwell J."/>
            <person name="Bellgard S.E."/>
            <person name="Bellgard M.I."/>
        </authorList>
    </citation>
    <scope>NUCLEOTIDE SEQUENCE</scope>
    <source>
        <tissue evidence="1">Shoot tissue taken approximately 20 cm above the soil surface</tissue>
    </source>
</reference>
<name>A0A0A9B6Q0_ARUDO</name>
<proteinExistence type="predicted"/>
<dbReference type="EMBL" id="GBRH01238864">
    <property type="protein sequence ID" value="JAD59031.1"/>
    <property type="molecule type" value="Transcribed_RNA"/>
</dbReference>
<dbReference type="AlphaFoldDB" id="A0A0A9B6Q0"/>
<accession>A0A0A9B6Q0</accession>